<dbReference type="PANTHER" id="PTHR30561:SF1">
    <property type="entry name" value="MULTIDRUG TRANSPORTER EMRE"/>
    <property type="match status" value="1"/>
</dbReference>
<evidence type="ECO:0000256" key="5">
    <source>
        <dbReference type="ARBA" id="ARBA00022519"/>
    </source>
</evidence>
<dbReference type="GO" id="GO:0009245">
    <property type="term" value="P:lipid A biosynthetic process"/>
    <property type="evidence" value="ECO:0007669"/>
    <property type="project" value="UniProtKB-KW"/>
</dbReference>
<keyword evidence="10" id="KW-0443">Lipid metabolism</keyword>
<comment type="caution">
    <text evidence="15">The sequence shown here is derived from an EMBL/GenBank/DDBJ whole genome shotgun (WGS) entry which is preliminary data.</text>
</comment>
<dbReference type="SUPFAM" id="SSF103481">
    <property type="entry name" value="Multidrug resistance efflux transporter EmrE"/>
    <property type="match status" value="2"/>
</dbReference>
<feature type="domain" description="EamA" evidence="14">
    <location>
        <begin position="152"/>
        <end position="287"/>
    </location>
</feature>
<evidence type="ECO:0000256" key="10">
    <source>
        <dbReference type="ARBA" id="ARBA00023098"/>
    </source>
</evidence>
<protein>
    <submittedName>
        <fullName evidence="15">EamA family transporter</fullName>
    </submittedName>
</protein>
<feature type="transmembrane region" description="Helical" evidence="13">
    <location>
        <begin position="120"/>
        <end position="138"/>
    </location>
</feature>
<dbReference type="InterPro" id="IPR037185">
    <property type="entry name" value="EmrE-like"/>
</dbReference>
<dbReference type="InterPro" id="IPR000620">
    <property type="entry name" value="EamA_dom"/>
</dbReference>
<dbReference type="GO" id="GO:0022857">
    <property type="term" value="F:transmembrane transporter activity"/>
    <property type="evidence" value="ECO:0007669"/>
    <property type="project" value="InterPro"/>
</dbReference>
<feature type="transmembrane region" description="Helical" evidence="13">
    <location>
        <begin position="60"/>
        <end position="81"/>
    </location>
</feature>
<dbReference type="PANTHER" id="PTHR30561">
    <property type="entry name" value="SMR FAMILY PROTON-DEPENDENT DRUG EFFLUX TRANSPORTER SUGE"/>
    <property type="match status" value="1"/>
</dbReference>
<dbReference type="Gene3D" id="1.10.3730.20">
    <property type="match status" value="2"/>
</dbReference>
<sequence>MTLETFLLVICAAALHATWNIISKKATGAAGHFVFCYRSLSALLYAPWVIYILLVDGMTWTWPAVLFIFLSSVLHLGYSLCLQWGYQAADLSVVYPIARGTGPLLSSLAAFVLLGEPATAMGLAGIGCIVVGILLIASGGSLRRFTTPHAWAGVKWGLFIGLFIAAYTVTDAYTVKVLLVAPVVLDWFSATGGAALLAPRAWVRRSELLRQMRGKWRYAVAVGALSPMAYILVLYALQMGAHVSLVAPLRETSLMIATVAGFFILKEKVSLPRVAGCVIIVIGVVLLA</sequence>
<dbReference type="GO" id="GO:0005886">
    <property type="term" value="C:plasma membrane"/>
    <property type="evidence" value="ECO:0007669"/>
    <property type="project" value="UniProtKB-SubCell"/>
</dbReference>
<evidence type="ECO:0000256" key="2">
    <source>
        <dbReference type="ARBA" id="ARBA00022448"/>
    </source>
</evidence>
<keyword evidence="6" id="KW-0441">Lipid A biosynthesis</keyword>
<evidence type="ECO:0000256" key="6">
    <source>
        <dbReference type="ARBA" id="ARBA00022556"/>
    </source>
</evidence>
<feature type="transmembrane region" description="Helical" evidence="13">
    <location>
        <begin position="218"/>
        <end position="237"/>
    </location>
</feature>
<dbReference type="InterPro" id="IPR000390">
    <property type="entry name" value="Small_drug/metabolite_transptr"/>
</dbReference>
<dbReference type="RefSeq" id="WP_180156639.1">
    <property type="nucleotide sequence ID" value="NZ_JACCEM010000007.1"/>
</dbReference>
<evidence type="ECO:0000256" key="4">
    <source>
        <dbReference type="ARBA" id="ARBA00022516"/>
    </source>
</evidence>
<evidence type="ECO:0000256" key="7">
    <source>
        <dbReference type="ARBA" id="ARBA00022692"/>
    </source>
</evidence>
<keyword evidence="4" id="KW-0444">Lipid biosynthesis</keyword>
<keyword evidence="2" id="KW-0813">Transport</keyword>
<evidence type="ECO:0000313" key="16">
    <source>
        <dbReference type="Proteomes" id="UP000559809"/>
    </source>
</evidence>
<keyword evidence="5" id="KW-0997">Cell inner membrane</keyword>
<evidence type="ECO:0000256" key="11">
    <source>
        <dbReference type="ARBA" id="ARBA00023136"/>
    </source>
</evidence>
<dbReference type="Proteomes" id="UP000559809">
    <property type="component" value="Unassembled WGS sequence"/>
</dbReference>
<dbReference type="EMBL" id="JACCEM010000007">
    <property type="protein sequence ID" value="NYT50579.1"/>
    <property type="molecule type" value="Genomic_DNA"/>
</dbReference>
<feature type="transmembrane region" description="Helical" evidence="13">
    <location>
        <begin position="175"/>
        <end position="197"/>
    </location>
</feature>
<proteinExistence type="inferred from homology"/>
<comment type="subcellular location">
    <subcellularLocation>
        <location evidence="1">Cell membrane</location>
        <topology evidence="1">Multi-pass membrane protein</topology>
    </subcellularLocation>
</comment>
<evidence type="ECO:0000256" key="1">
    <source>
        <dbReference type="ARBA" id="ARBA00004651"/>
    </source>
</evidence>
<gene>
    <name evidence="15" type="ORF">H0A72_14760</name>
</gene>
<evidence type="ECO:0000256" key="13">
    <source>
        <dbReference type="SAM" id="Phobius"/>
    </source>
</evidence>
<reference evidence="15 16" key="1">
    <citation type="submission" date="2020-07" db="EMBL/GenBank/DDBJ databases">
        <title>Taxonomic revisions and descriptions of new bacterial species based on genomic comparisons in the high-G+C-content subgroup of the family Alcaligenaceae.</title>
        <authorList>
            <person name="Szabo A."/>
            <person name="Felfoldi T."/>
        </authorList>
    </citation>
    <scope>NUCLEOTIDE SEQUENCE [LARGE SCALE GENOMIC DNA]</scope>
    <source>
        <strain evidence="15 16">LMG 24012</strain>
    </source>
</reference>
<comment type="similarity">
    <text evidence="12">Belongs to the drug/metabolite transporter (DMT) superfamily. Small multidrug resistance (SMR) (TC 2.A.7.1) family.</text>
</comment>
<evidence type="ECO:0000256" key="9">
    <source>
        <dbReference type="ARBA" id="ARBA00022989"/>
    </source>
</evidence>
<keyword evidence="7 13" id="KW-0812">Transmembrane</keyword>
<feature type="transmembrane region" description="Helical" evidence="13">
    <location>
        <begin position="6"/>
        <end position="23"/>
    </location>
</feature>
<evidence type="ECO:0000256" key="3">
    <source>
        <dbReference type="ARBA" id="ARBA00022475"/>
    </source>
</evidence>
<evidence type="ECO:0000256" key="8">
    <source>
        <dbReference type="ARBA" id="ARBA00022985"/>
    </source>
</evidence>
<dbReference type="GO" id="GO:0009103">
    <property type="term" value="P:lipopolysaccharide biosynthetic process"/>
    <property type="evidence" value="ECO:0007669"/>
    <property type="project" value="UniProtKB-KW"/>
</dbReference>
<evidence type="ECO:0000313" key="15">
    <source>
        <dbReference type="EMBL" id="NYT50579.1"/>
    </source>
</evidence>
<feature type="transmembrane region" description="Helical" evidence="13">
    <location>
        <begin position="35"/>
        <end position="54"/>
    </location>
</feature>
<dbReference type="AlphaFoldDB" id="A0A853G2Q2"/>
<feature type="transmembrane region" description="Helical" evidence="13">
    <location>
        <begin position="150"/>
        <end position="169"/>
    </location>
</feature>
<evidence type="ECO:0000256" key="12">
    <source>
        <dbReference type="ARBA" id="ARBA00038032"/>
    </source>
</evidence>
<accession>A0A853G2Q2</accession>
<name>A0A853G2Q2_9BURK</name>
<keyword evidence="3" id="KW-1003">Cell membrane</keyword>
<dbReference type="Pfam" id="PF00892">
    <property type="entry name" value="EamA"/>
    <property type="match status" value="2"/>
</dbReference>
<organism evidence="15 16">
    <name type="scientific">Parapusillimonas granuli</name>
    <dbReference type="NCBI Taxonomy" id="380911"/>
    <lineage>
        <taxon>Bacteria</taxon>
        <taxon>Pseudomonadati</taxon>
        <taxon>Pseudomonadota</taxon>
        <taxon>Betaproteobacteria</taxon>
        <taxon>Burkholderiales</taxon>
        <taxon>Alcaligenaceae</taxon>
        <taxon>Parapusillimonas</taxon>
    </lineage>
</organism>
<evidence type="ECO:0000259" key="14">
    <source>
        <dbReference type="Pfam" id="PF00892"/>
    </source>
</evidence>
<keyword evidence="9 13" id="KW-1133">Transmembrane helix</keyword>
<keyword evidence="11 13" id="KW-0472">Membrane</keyword>
<feature type="transmembrane region" description="Helical" evidence="13">
    <location>
        <begin position="271"/>
        <end position="287"/>
    </location>
</feature>
<feature type="domain" description="EamA" evidence="14">
    <location>
        <begin position="7"/>
        <end position="137"/>
    </location>
</feature>
<keyword evidence="16" id="KW-1185">Reference proteome</keyword>
<feature type="transmembrane region" description="Helical" evidence="13">
    <location>
        <begin position="93"/>
        <end position="114"/>
    </location>
</feature>
<keyword evidence="8" id="KW-0448">Lipopolysaccharide biosynthesis</keyword>